<accession>A0A976P048</accession>
<proteinExistence type="predicted"/>
<evidence type="ECO:0000313" key="1">
    <source>
        <dbReference type="EMBL" id="TDH74469.1"/>
    </source>
</evidence>
<dbReference type="KEGG" id="blac:94353390"/>
<reference evidence="1 2" key="1">
    <citation type="journal article" date="2021" name="Genome Biol.">
        <title>AFLAP: assembly-free linkage analysis pipeline using k-mers from genome sequencing data.</title>
        <authorList>
            <person name="Fletcher K."/>
            <person name="Zhang L."/>
            <person name="Gil J."/>
            <person name="Han R."/>
            <person name="Cavanaugh K."/>
            <person name="Michelmore R."/>
        </authorList>
    </citation>
    <scope>NUCLEOTIDE SEQUENCE [LARGE SCALE GENOMIC DNA]</scope>
    <source>
        <strain evidence="1 2">SF5</strain>
    </source>
</reference>
<sequence>MLFISSSSHRLSADQQSIGGAVSSDEERQFHVPISLLTLLSRLPILARLLSADCLALLDPWDEFINIHRISLYVVLTESLPQSRKAESVWLNDADRAL</sequence>
<organism evidence="1 2">
    <name type="scientific">Bremia lactucae</name>
    <name type="common">Lettuce downy mildew</name>
    <dbReference type="NCBI Taxonomy" id="4779"/>
    <lineage>
        <taxon>Eukaryota</taxon>
        <taxon>Sar</taxon>
        <taxon>Stramenopiles</taxon>
        <taxon>Oomycota</taxon>
        <taxon>Peronosporomycetes</taxon>
        <taxon>Peronosporales</taxon>
        <taxon>Peronosporaceae</taxon>
        <taxon>Bremia</taxon>
    </lineage>
</organism>
<gene>
    <name evidence="1" type="ORF">CCR75_009680</name>
</gene>
<comment type="caution">
    <text evidence="1">The sequence shown here is derived from an EMBL/GenBank/DDBJ whole genome shotgun (WGS) entry which is preliminary data.</text>
</comment>
<dbReference type="GeneID" id="94353390"/>
<dbReference type="RefSeq" id="XP_067823967.1">
    <property type="nucleotide sequence ID" value="XM_067967719.1"/>
</dbReference>
<dbReference type="EMBL" id="SHOA02000007">
    <property type="protein sequence ID" value="TDH74469.1"/>
    <property type="molecule type" value="Genomic_DNA"/>
</dbReference>
<evidence type="ECO:0000313" key="2">
    <source>
        <dbReference type="Proteomes" id="UP000294530"/>
    </source>
</evidence>
<name>A0A976P048_BRELC</name>
<dbReference type="AlphaFoldDB" id="A0A976P048"/>
<dbReference type="Proteomes" id="UP000294530">
    <property type="component" value="Unassembled WGS sequence"/>
</dbReference>
<protein>
    <submittedName>
        <fullName evidence="1">Uncharacterized protein</fullName>
    </submittedName>
</protein>
<keyword evidence="2" id="KW-1185">Reference proteome</keyword>